<reference evidence="1 2" key="1">
    <citation type="submission" date="2018-08" db="EMBL/GenBank/DDBJ databases">
        <title>Aeromicrobium sp. M2KJ-4, whole genome shotgun sequence.</title>
        <authorList>
            <person name="Tuo L."/>
        </authorList>
    </citation>
    <scope>NUCLEOTIDE SEQUENCE [LARGE SCALE GENOMIC DNA]</scope>
    <source>
        <strain evidence="1 2">M2KJ-4</strain>
    </source>
</reference>
<organism evidence="1 2">
    <name type="scientific">Aeromicrobium endophyticum</name>
    <dbReference type="NCBI Taxonomy" id="2292704"/>
    <lineage>
        <taxon>Bacteria</taxon>
        <taxon>Bacillati</taxon>
        <taxon>Actinomycetota</taxon>
        <taxon>Actinomycetes</taxon>
        <taxon>Propionibacteriales</taxon>
        <taxon>Nocardioidaceae</taxon>
        <taxon>Aeromicrobium</taxon>
    </lineage>
</organism>
<evidence type="ECO:0000313" key="1">
    <source>
        <dbReference type="EMBL" id="REK72937.1"/>
    </source>
</evidence>
<dbReference type="AlphaFoldDB" id="A0A371PAK5"/>
<evidence type="ECO:0000313" key="2">
    <source>
        <dbReference type="Proteomes" id="UP000265581"/>
    </source>
</evidence>
<proteinExistence type="predicted"/>
<gene>
    <name evidence="1" type="ORF">DX116_04920</name>
</gene>
<sequence>MLLRDRRHWRGTVHELCEIRADGSVGGVIASAKQSLDRARLTLVFHTDVEHNRPLFAFASDHVWDTWGTYAVTDDRGVVLGSFRKDVKASFGRSTWHLETADGITAVGRERSRLWALVRRFSDDPPLRFDFATGDGHVVLSTARRWVLRREYDLALWGLPDGRRLDWRLAAAVGSGVTLLQRD</sequence>
<accession>A0A371PAK5</accession>
<comment type="caution">
    <text evidence="1">The sequence shown here is derived from an EMBL/GenBank/DDBJ whole genome shotgun (WGS) entry which is preliminary data.</text>
</comment>
<keyword evidence="2" id="KW-1185">Reference proteome</keyword>
<dbReference type="Proteomes" id="UP000265581">
    <property type="component" value="Unassembled WGS sequence"/>
</dbReference>
<protein>
    <submittedName>
        <fullName evidence="1">Uncharacterized protein</fullName>
    </submittedName>
</protein>
<dbReference type="EMBL" id="QUBR01000001">
    <property type="protein sequence ID" value="REK72937.1"/>
    <property type="molecule type" value="Genomic_DNA"/>
</dbReference>
<name>A0A371PAK5_9ACTN</name>